<comment type="caution">
    <text evidence="2">The sequence shown here is derived from an EMBL/GenBank/DDBJ whole genome shotgun (WGS) entry which is preliminary data.</text>
</comment>
<accession>A0AAE1DDV2</accession>
<reference evidence="2" key="1">
    <citation type="journal article" date="2023" name="G3 (Bethesda)">
        <title>A reference genome for the long-term kleptoplast-retaining sea slug Elysia crispata morphotype clarki.</title>
        <authorList>
            <person name="Eastman K.E."/>
            <person name="Pendleton A.L."/>
            <person name="Shaikh M.A."/>
            <person name="Suttiyut T."/>
            <person name="Ogas R."/>
            <person name="Tomko P."/>
            <person name="Gavelis G."/>
            <person name="Widhalm J.R."/>
            <person name="Wisecaver J.H."/>
        </authorList>
    </citation>
    <scope>NUCLEOTIDE SEQUENCE</scope>
    <source>
        <strain evidence="2">ECLA1</strain>
    </source>
</reference>
<dbReference type="AlphaFoldDB" id="A0AAE1DDV2"/>
<organism evidence="2 3">
    <name type="scientific">Elysia crispata</name>
    <name type="common">lettuce slug</name>
    <dbReference type="NCBI Taxonomy" id="231223"/>
    <lineage>
        <taxon>Eukaryota</taxon>
        <taxon>Metazoa</taxon>
        <taxon>Spiralia</taxon>
        <taxon>Lophotrochozoa</taxon>
        <taxon>Mollusca</taxon>
        <taxon>Gastropoda</taxon>
        <taxon>Heterobranchia</taxon>
        <taxon>Euthyneura</taxon>
        <taxon>Panpulmonata</taxon>
        <taxon>Sacoglossa</taxon>
        <taxon>Placobranchoidea</taxon>
        <taxon>Plakobranchidae</taxon>
        <taxon>Elysia</taxon>
    </lineage>
</organism>
<name>A0AAE1DDV2_9GAST</name>
<sequence>MSVRTRLIRNGRGQSAVSDSPRGEGGKYRAIIVDKIAGSKLILVWSRVFMLTMAPKGPAADSRQRAEGSHALPRRV</sequence>
<dbReference type="EMBL" id="JAWDGP010004193">
    <property type="protein sequence ID" value="KAK3766862.1"/>
    <property type="molecule type" value="Genomic_DNA"/>
</dbReference>
<proteinExistence type="predicted"/>
<evidence type="ECO:0000313" key="2">
    <source>
        <dbReference type="EMBL" id="KAK3766862.1"/>
    </source>
</evidence>
<gene>
    <name evidence="2" type="ORF">RRG08_052005</name>
</gene>
<keyword evidence="3" id="KW-1185">Reference proteome</keyword>
<evidence type="ECO:0000256" key="1">
    <source>
        <dbReference type="SAM" id="MobiDB-lite"/>
    </source>
</evidence>
<feature type="region of interest" description="Disordered" evidence="1">
    <location>
        <begin position="1"/>
        <end position="25"/>
    </location>
</feature>
<feature type="region of interest" description="Disordered" evidence="1">
    <location>
        <begin position="56"/>
        <end position="76"/>
    </location>
</feature>
<dbReference type="Proteomes" id="UP001283361">
    <property type="component" value="Unassembled WGS sequence"/>
</dbReference>
<evidence type="ECO:0000313" key="3">
    <source>
        <dbReference type="Proteomes" id="UP001283361"/>
    </source>
</evidence>
<protein>
    <submittedName>
        <fullName evidence="2">Uncharacterized protein</fullName>
    </submittedName>
</protein>